<dbReference type="Pfam" id="PF08442">
    <property type="entry name" value="ATP-grasp_2"/>
    <property type="match status" value="1"/>
</dbReference>
<comment type="caution">
    <text evidence="5">The sequence shown here is derived from an EMBL/GenBank/DDBJ whole genome shotgun (WGS) entry which is preliminary data.</text>
</comment>
<gene>
    <name evidence="5" type="ORF">C8P66_10482</name>
</gene>
<dbReference type="GO" id="GO:0006104">
    <property type="term" value="P:succinyl-CoA metabolic process"/>
    <property type="evidence" value="ECO:0007669"/>
    <property type="project" value="TreeGrafter"/>
</dbReference>
<evidence type="ECO:0000313" key="6">
    <source>
        <dbReference type="Proteomes" id="UP000249688"/>
    </source>
</evidence>
<keyword evidence="2" id="KW-0436">Ligase</keyword>
<evidence type="ECO:0000256" key="3">
    <source>
        <dbReference type="ARBA" id="ARBA00022741"/>
    </source>
</evidence>
<organism evidence="5 6">
    <name type="scientific">Humitalea rosea</name>
    <dbReference type="NCBI Taxonomy" id="990373"/>
    <lineage>
        <taxon>Bacteria</taxon>
        <taxon>Pseudomonadati</taxon>
        <taxon>Pseudomonadota</taxon>
        <taxon>Alphaproteobacteria</taxon>
        <taxon>Acetobacterales</taxon>
        <taxon>Roseomonadaceae</taxon>
        <taxon>Humitalea</taxon>
    </lineage>
</organism>
<feature type="domain" description="ATP-grasp fold succinyl-CoA synthetase-type" evidence="4">
    <location>
        <begin position="3"/>
        <end position="180"/>
    </location>
</feature>
<evidence type="ECO:0000259" key="4">
    <source>
        <dbReference type="Pfam" id="PF08442"/>
    </source>
</evidence>
<dbReference type="PIRSF" id="PIRSF001554">
    <property type="entry name" value="SucCS_beta"/>
    <property type="match status" value="1"/>
</dbReference>
<dbReference type="InterPro" id="IPR016102">
    <property type="entry name" value="Succinyl-CoA_synth-like"/>
</dbReference>
<evidence type="ECO:0000256" key="2">
    <source>
        <dbReference type="ARBA" id="ARBA00022598"/>
    </source>
</evidence>
<protein>
    <submittedName>
        <fullName evidence="5">Succinyl-CoA synthetase beta subunit</fullName>
    </submittedName>
</protein>
<dbReference type="Proteomes" id="UP000249688">
    <property type="component" value="Unassembled WGS sequence"/>
</dbReference>
<dbReference type="GO" id="GO:0042709">
    <property type="term" value="C:succinate-CoA ligase complex"/>
    <property type="evidence" value="ECO:0007669"/>
    <property type="project" value="TreeGrafter"/>
</dbReference>
<dbReference type="Gene3D" id="3.30.470.20">
    <property type="entry name" value="ATP-grasp fold, B domain"/>
    <property type="match status" value="1"/>
</dbReference>
<dbReference type="GO" id="GO:0005524">
    <property type="term" value="F:ATP binding"/>
    <property type="evidence" value="ECO:0007669"/>
    <property type="project" value="InterPro"/>
</dbReference>
<keyword evidence="6" id="KW-1185">Reference proteome</keyword>
<dbReference type="GO" id="GO:0004775">
    <property type="term" value="F:succinate-CoA ligase (ADP-forming) activity"/>
    <property type="evidence" value="ECO:0007669"/>
    <property type="project" value="TreeGrafter"/>
</dbReference>
<sequence>MRLTEHEGKALLRRHGIAVPHGSLIHATDPAPIWQGRGVAKAQVLEGGRGKRGLVRLFEAGGIAEVVAGVRAAGATAVPLLIEEALPIAQEFYLSLRIDGTGQGIGLLASAAGGIEIEAAAPPIAMTFQAQDPHAGASILAALGAGFPAAIAPRIARLVLRLAAVLVAEDLELLEINPLALLPDGRLVAADAKCLRDEAAGFRHDPAETAVSAALEEALRTPLERRAAEAGFSLVELPAGRVALISAGAGLGMMLVDLLADAGAPAACFMDNAQGGPAETTVQRLAMAFEIAARPEVGAILFCTTLASRPLKGRIQALAAALRAAPPPKPLVVAIAAGHAALAGYSMAEAEASLREVGVTALFGEPLAAVAEAARLARG</sequence>
<dbReference type="InterPro" id="IPR013650">
    <property type="entry name" value="ATP-grasp_succ-CoA_synth-type"/>
</dbReference>
<keyword evidence="3" id="KW-0547">Nucleotide-binding</keyword>
<dbReference type="GO" id="GO:0006099">
    <property type="term" value="P:tricarboxylic acid cycle"/>
    <property type="evidence" value="ECO:0007669"/>
    <property type="project" value="UniProtKB-KW"/>
</dbReference>
<dbReference type="SUPFAM" id="SSF52210">
    <property type="entry name" value="Succinyl-CoA synthetase domains"/>
    <property type="match status" value="1"/>
</dbReference>
<dbReference type="Gene3D" id="3.30.1490.20">
    <property type="entry name" value="ATP-grasp fold, A domain"/>
    <property type="match status" value="1"/>
</dbReference>
<dbReference type="SUPFAM" id="SSF56059">
    <property type="entry name" value="Glutathione synthetase ATP-binding domain-like"/>
    <property type="match status" value="1"/>
</dbReference>
<proteinExistence type="predicted"/>
<dbReference type="InterPro" id="IPR013815">
    <property type="entry name" value="ATP_grasp_subdomain_1"/>
</dbReference>
<accession>A0A2W7IMW4</accession>
<dbReference type="EMBL" id="QKYU01000004">
    <property type="protein sequence ID" value="PZW48666.1"/>
    <property type="molecule type" value="Genomic_DNA"/>
</dbReference>
<name>A0A2W7IMW4_9PROT</name>
<dbReference type="AlphaFoldDB" id="A0A2W7IMW4"/>
<dbReference type="OrthoDB" id="7257228at2"/>
<dbReference type="RefSeq" id="WP_111396996.1">
    <property type="nucleotide sequence ID" value="NZ_QKYU01000004.1"/>
</dbReference>
<dbReference type="PANTHER" id="PTHR11815">
    <property type="entry name" value="SUCCINYL-COA SYNTHETASE BETA CHAIN"/>
    <property type="match status" value="1"/>
</dbReference>
<dbReference type="PANTHER" id="PTHR11815:SF10">
    <property type="entry name" value="SUCCINATE--COA LIGASE [GDP-FORMING] SUBUNIT BETA, MITOCHONDRIAL"/>
    <property type="match status" value="1"/>
</dbReference>
<reference evidence="5 6" key="1">
    <citation type="submission" date="2018-06" db="EMBL/GenBank/DDBJ databases">
        <title>Genomic Encyclopedia of Archaeal and Bacterial Type Strains, Phase II (KMG-II): from individual species to whole genera.</title>
        <authorList>
            <person name="Goeker M."/>
        </authorList>
    </citation>
    <scope>NUCLEOTIDE SEQUENCE [LARGE SCALE GENOMIC DNA]</scope>
    <source>
        <strain evidence="5 6">DSM 24525</strain>
    </source>
</reference>
<evidence type="ECO:0000313" key="5">
    <source>
        <dbReference type="EMBL" id="PZW48666.1"/>
    </source>
</evidence>
<evidence type="ECO:0000256" key="1">
    <source>
        <dbReference type="ARBA" id="ARBA00022532"/>
    </source>
</evidence>
<dbReference type="InterPro" id="IPR005809">
    <property type="entry name" value="Succ_CoA_ligase-like_bsu"/>
</dbReference>
<dbReference type="Gene3D" id="3.40.50.261">
    <property type="entry name" value="Succinyl-CoA synthetase domains"/>
    <property type="match status" value="1"/>
</dbReference>
<keyword evidence="1" id="KW-0816">Tricarboxylic acid cycle</keyword>